<evidence type="ECO:0000313" key="6">
    <source>
        <dbReference type="Proteomes" id="UP000332933"/>
    </source>
</evidence>
<dbReference type="Proteomes" id="UP000332933">
    <property type="component" value="Unassembled WGS sequence"/>
</dbReference>
<evidence type="ECO:0000313" key="5">
    <source>
        <dbReference type="EMBL" id="VFT78796.1"/>
    </source>
</evidence>
<keyword evidence="2" id="KW-0472">Membrane</keyword>
<dbReference type="EMBL" id="VJMH01000135">
    <property type="protein sequence ID" value="KAF0718613.1"/>
    <property type="molecule type" value="Genomic_DNA"/>
</dbReference>
<feature type="signal peptide" evidence="3">
    <location>
        <begin position="1"/>
        <end position="17"/>
    </location>
</feature>
<organism evidence="5 6">
    <name type="scientific">Aphanomyces stellatus</name>
    <dbReference type="NCBI Taxonomy" id="120398"/>
    <lineage>
        <taxon>Eukaryota</taxon>
        <taxon>Sar</taxon>
        <taxon>Stramenopiles</taxon>
        <taxon>Oomycota</taxon>
        <taxon>Saprolegniomycetes</taxon>
        <taxon>Saprolegniales</taxon>
        <taxon>Verrucalvaceae</taxon>
        <taxon>Aphanomyces</taxon>
    </lineage>
</organism>
<keyword evidence="2" id="KW-1133">Transmembrane helix</keyword>
<evidence type="ECO:0000313" key="4">
    <source>
        <dbReference type="EMBL" id="KAF0718613.1"/>
    </source>
</evidence>
<protein>
    <submittedName>
        <fullName evidence="5">Aste57867_1583 protein</fullName>
    </submittedName>
</protein>
<feature type="region of interest" description="Disordered" evidence="1">
    <location>
        <begin position="84"/>
        <end position="134"/>
    </location>
</feature>
<feature type="compositionally biased region" description="Low complexity" evidence="1">
    <location>
        <begin position="108"/>
        <end position="128"/>
    </location>
</feature>
<reference evidence="4" key="2">
    <citation type="submission" date="2019-06" db="EMBL/GenBank/DDBJ databases">
        <title>Genomics analysis of Aphanomyces spp. identifies a new class of oomycete effector associated with host adaptation.</title>
        <authorList>
            <person name="Gaulin E."/>
        </authorList>
    </citation>
    <scope>NUCLEOTIDE SEQUENCE</scope>
    <source>
        <strain evidence="4">CBS 578.67</strain>
    </source>
</reference>
<evidence type="ECO:0000256" key="3">
    <source>
        <dbReference type="SAM" id="SignalP"/>
    </source>
</evidence>
<proteinExistence type="predicted"/>
<feature type="region of interest" description="Disordered" evidence="1">
    <location>
        <begin position="178"/>
        <end position="205"/>
    </location>
</feature>
<feature type="chain" id="PRO_5036115922" evidence="3">
    <location>
        <begin position="18"/>
        <end position="263"/>
    </location>
</feature>
<dbReference type="AlphaFoldDB" id="A0A485K907"/>
<keyword evidence="2" id="KW-0812">Transmembrane</keyword>
<dbReference type="OrthoDB" id="10615867at2759"/>
<gene>
    <name evidence="5" type="primary">Aste57867_1583</name>
    <name evidence="4" type="ORF">As57867_001582</name>
    <name evidence="5" type="ORF">ASTE57867_1583</name>
</gene>
<reference evidence="5 6" key="1">
    <citation type="submission" date="2019-03" db="EMBL/GenBank/DDBJ databases">
        <authorList>
            <person name="Gaulin E."/>
            <person name="Dumas B."/>
        </authorList>
    </citation>
    <scope>NUCLEOTIDE SEQUENCE [LARGE SCALE GENOMIC DNA]</scope>
    <source>
        <strain evidence="5">CBS 568.67</strain>
    </source>
</reference>
<evidence type="ECO:0000256" key="2">
    <source>
        <dbReference type="SAM" id="Phobius"/>
    </source>
</evidence>
<sequence>MHPRRCALLLVPSIVIATDVSVVGVLGVFVVNGSVCSGNNISIVGVCPGPQPRLPAGSCCIALPHRAPAVMGCISRTDISGSSVCQDGASDTITSTSVPTPPSPTDPPETSISFPSSSPHSTSIEPTIDPTSTVMPSISSSTQLSPLWLIAGIGLPALVALFIVHAWRRRRLSEQLSPSLRSNPSETIVAPRTQEDRPSPVNPLDMTQRSTWCPVLLTPTWMHAALPRDRCATCAKEESDDAPFEVDPRDAQRYCRGCVALGG</sequence>
<keyword evidence="3" id="KW-0732">Signal</keyword>
<keyword evidence="6" id="KW-1185">Reference proteome</keyword>
<accession>A0A485K907</accession>
<name>A0A485K907_9STRA</name>
<evidence type="ECO:0000256" key="1">
    <source>
        <dbReference type="SAM" id="MobiDB-lite"/>
    </source>
</evidence>
<feature type="transmembrane region" description="Helical" evidence="2">
    <location>
        <begin position="147"/>
        <end position="167"/>
    </location>
</feature>
<dbReference type="EMBL" id="CAADRA010000135">
    <property type="protein sequence ID" value="VFT78796.1"/>
    <property type="molecule type" value="Genomic_DNA"/>
</dbReference>